<reference evidence="2" key="2">
    <citation type="journal article" date="2015" name="Fish Shellfish Immunol.">
        <title>Early steps in the European eel (Anguilla anguilla)-Vibrio vulnificus interaction in the gills: Role of the RtxA13 toxin.</title>
        <authorList>
            <person name="Callol A."/>
            <person name="Pajuelo D."/>
            <person name="Ebbesson L."/>
            <person name="Teles M."/>
            <person name="MacKenzie S."/>
            <person name="Amaro C."/>
        </authorList>
    </citation>
    <scope>NUCLEOTIDE SEQUENCE</scope>
</reference>
<keyword evidence="1" id="KW-0472">Membrane</keyword>
<feature type="transmembrane region" description="Helical" evidence="1">
    <location>
        <begin position="12"/>
        <end position="28"/>
    </location>
</feature>
<accession>A0A0E9VW57</accession>
<reference evidence="2" key="1">
    <citation type="submission" date="2014-11" db="EMBL/GenBank/DDBJ databases">
        <authorList>
            <person name="Amaro Gonzalez C."/>
        </authorList>
    </citation>
    <scope>NUCLEOTIDE SEQUENCE</scope>
</reference>
<dbReference type="AlphaFoldDB" id="A0A0E9VW57"/>
<keyword evidence="1" id="KW-1133">Transmembrane helix</keyword>
<proteinExistence type="predicted"/>
<keyword evidence="1" id="KW-0812">Transmembrane</keyword>
<evidence type="ECO:0000256" key="1">
    <source>
        <dbReference type="SAM" id="Phobius"/>
    </source>
</evidence>
<evidence type="ECO:0000313" key="2">
    <source>
        <dbReference type="EMBL" id="JAH81570.1"/>
    </source>
</evidence>
<protein>
    <submittedName>
        <fullName evidence="2">Uncharacterized protein</fullName>
    </submittedName>
</protein>
<sequence>MLYKLTTTTTSTTTIIIICMSVLMKLHYRKC</sequence>
<dbReference type="EMBL" id="GBXM01027007">
    <property type="protein sequence ID" value="JAH81570.1"/>
    <property type="molecule type" value="Transcribed_RNA"/>
</dbReference>
<name>A0A0E9VW57_ANGAN</name>
<organism evidence="2">
    <name type="scientific">Anguilla anguilla</name>
    <name type="common">European freshwater eel</name>
    <name type="synonym">Muraena anguilla</name>
    <dbReference type="NCBI Taxonomy" id="7936"/>
    <lineage>
        <taxon>Eukaryota</taxon>
        <taxon>Metazoa</taxon>
        <taxon>Chordata</taxon>
        <taxon>Craniata</taxon>
        <taxon>Vertebrata</taxon>
        <taxon>Euteleostomi</taxon>
        <taxon>Actinopterygii</taxon>
        <taxon>Neopterygii</taxon>
        <taxon>Teleostei</taxon>
        <taxon>Anguilliformes</taxon>
        <taxon>Anguillidae</taxon>
        <taxon>Anguilla</taxon>
    </lineage>
</organism>